<gene>
    <name evidence="3" type="ORF">CSHISOI_09851</name>
</gene>
<evidence type="ECO:0000256" key="1">
    <source>
        <dbReference type="SAM" id="MobiDB-lite"/>
    </source>
</evidence>
<evidence type="ECO:0008006" key="5">
    <source>
        <dbReference type="Google" id="ProtNLM"/>
    </source>
</evidence>
<dbReference type="EMBL" id="PUHP01001541">
    <property type="protein sequence ID" value="TQN65602.1"/>
    <property type="molecule type" value="Genomic_DNA"/>
</dbReference>
<dbReference type="Proteomes" id="UP000326340">
    <property type="component" value="Unassembled WGS sequence"/>
</dbReference>
<name>A0A5Q4BF97_9PEZI</name>
<feature type="region of interest" description="Disordered" evidence="1">
    <location>
        <begin position="19"/>
        <end position="204"/>
    </location>
</feature>
<evidence type="ECO:0000256" key="2">
    <source>
        <dbReference type="SAM" id="SignalP"/>
    </source>
</evidence>
<organism evidence="3 4">
    <name type="scientific">Colletotrichum shisoi</name>
    <dbReference type="NCBI Taxonomy" id="2078593"/>
    <lineage>
        <taxon>Eukaryota</taxon>
        <taxon>Fungi</taxon>
        <taxon>Dikarya</taxon>
        <taxon>Ascomycota</taxon>
        <taxon>Pezizomycotina</taxon>
        <taxon>Sordariomycetes</taxon>
        <taxon>Hypocreomycetidae</taxon>
        <taxon>Glomerellales</taxon>
        <taxon>Glomerellaceae</taxon>
        <taxon>Colletotrichum</taxon>
        <taxon>Colletotrichum destructivum species complex</taxon>
    </lineage>
</organism>
<feature type="compositionally biased region" description="Basic residues" evidence="1">
    <location>
        <begin position="141"/>
        <end position="151"/>
    </location>
</feature>
<feature type="chain" id="PRO_5024933124" description="Translation initiation factor IF-2" evidence="2">
    <location>
        <begin position="21"/>
        <end position="204"/>
    </location>
</feature>
<keyword evidence="4" id="KW-1185">Reference proteome</keyword>
<feature type="compositionally biased region" description="Gly residues" evidence="1">
    <location>
        <begin position="90"/>
        <end position="103"/>
    </location>
</feature>
<sequence length="204" mass="19564">MKVNVIAATILAAFSAGALAQDQKAERPTGVPSGFPAGGRHTQVPGAAKPSSGFGGGFPGFGNGERPSGFPSGLEGARPTQVPGAAKPSGGFGGDFPGFGGHSGFLTRTRGPSEEATGFGAQAAETPFPTGTQSGGARPTGKGKGKGKGKNHGTGALPSGVRPTRVPGAAKPSGGFGGGFPGFDGERPSGAAPTGAPKAEPASA</sequence>
<accession>A0A5Q4BF97</accession>
<feature type="compositionally biased region" description="Gly residues" evidence="1">
    <location>
        <begin position="53"/>
        <end position="63"/>
    </location>
</feature>
<comment type="caution">
    <text evidence="3">The sequence shown here is derived from an EMBL/GenBank/DDBJ whole genome shotgun (WGS) entry which is preliminary data.</text>
</comment>
<feature type="signal peptide" evidence="2">
    <location>
        <begin position="1"/>
        <end position="20"/>
    </location>
</feature>
<evidence type="ECO:0000313" key="3">
    <source>
        <dbReference type="EMBL" id="TQN65602.1"/>
    </source>
</evidence>
<proteinExistence type="predicted"/>
<reference evidence="3 4" key="1">
    <citation type="journal article" date="2019" name="Sci. Rep.">
        <title>Colletotrichum shisoi sp. nov., an anthracnose pathogen of Perilla frutescens in Japan: molecular phylogenetic, morphological and genomic evidence.</title>
        <authorList>
            <person name="Gan P."/>
            <person name="Tsushima A."/>
            <person name="Hiroyama R."/>
            <person name="Narusaka M."/>
            <person name="Takano Y."/>
            <person name="Narusaka Y."/>
            <person name="Kawaradani M."/>
            <person name="Damm U."/>
            <person name="Shirasu K."/>
        </authorList>
    </citation>
    <scope>NUCLEOTIDE SEQUENCE [LARGE SCALE GENOMIC DNA]</scope>
    <source>
        <strain evidence="3 4">PG-2018a</strain>
    </source>
</reference>
<dbReference type="AlphaFoldDB" id="A0A5Q4BF97"/>
<evidence type="ECO:0000313" key="4">
    <source>
        <dbReference type="Proteomes" id="UP000326340"/>
    </source>
</evidence>
<keyword evidence="2" id="KW-0732">Signal</keyword>
<dbReference type="OrthoDB" id="4851711at2759"/>
<protein>
    <recommendedName>
        <fullName evidence="5">Translation initiation factor IF-2</fullName>
    </recommendedName>
</protein>